<proteinExistence type="predicted"/>
<organism evidence="2 3">
    <name type="scientific">Lysobacter zhanggongensis</name>
    <dbReference type="NCBI Taxonomy" id="1774951"/>
    <lineage>
        <taxon>Bacteria</taxon>
        <taxon>Pseudomonadati</taxon>
        <taxon>Pseudomonadota</taxon>
        <taxon>Gammaproteobacteria</taxon>
        <taxon>Lysobacterales</taxon>
        <taxon>Lysobacteraceae</taxon>
        <taxon>Lysobacter</taxon>
    </lineage>
</organism>
<feature type="region of interest" description="Disordered" evidence="1">
    <location>
        <begin position="37"/>
        <end position="57"/>
    </location>
</feature>
<feature type="compositionally biased region" description="Pro residues" evidence="1">
    <location>
        <begin position="43"/>
        <end position="57"/>
    </location>
</feature>
<accession>A0ABU7YSW8</accession>
<reference evidence="2 3" key="1">
    <citation type="journal article" date="2017" name="Curr. Microbiol.">
        <title>Lysobacter zhanggongensis sp. nov. Isolated from a Pit Mud.</title>
        <authorList>
            <person name="Zhang X.F."/>
            <person name="Wang H.H."/>
            <person name="Sun X.Y."/>
            <person name="Pan C.M."/>
        </authorList>
    </citation>
    <scope>NUCLEOTIDE SEQUENCE [LARGE SCALE GENOMIC DNA]</scope>
    <source>
        <strain evidence="2 3">ZGLJ7-1</strain>
    </source>
</reference>
<dbReference type="Proteomes" id="UP001334501">
    <property type="component" value="Unassembled WGS sequence"/>
</dbReference>
<evidence type="ECO:0000313" key="2">
    <source>
        <dbReference type="EMBL" id="MEG3158178.1"/>
    </source>
</evidence>
<feature type="non-terminal residue" evidence="2">
    <location>
        <position position="57"/>
    </location>
</feature>
<name>A0ABU7YSW8_9GAMM</name>
<evidence type="ECO:0000313" key="3">
    <source>
        <dbReference type="Proteomes" id="UP001334501"/>
    </source>
</evidence>
<comment type="caution">
    <text evidence="2">The sequence shown here is derived from an EMBL/GenBank/DDBJ whole genome shotgun (WGS) entry which is preliminary data.</text>
</comment>
<evidence type="ECO:0000256" key="1">
    <source>
        <dbReference type="SAM" id="MobiDB-lite"/>
    </source>
</evidence>
<protein>
    <submittedName>
        <fullName evidence="2">DUF455 domain-containing protein</fullName>
    </submittedName>
</protein>
<dbReference type="EMBL" id="JAXGFO010000055">
    <property type="protein sequence ID" value="MEG3158178.1"/>
    <property type="molecule type" value="Genomic_DNA"/>
</dbReference>
<sequence>MPGSLFDAARGCLDAATPEAKVAATFEAAAAFERGELAVPGDAAPPEPIRMPGRPPR</sequence>
<keyword evidence="3" id="KW-1185">Reference proteome</keyword>
<gene>
    <name evidence="2" type="ORF">SNE33_09845</name>
</gene>